<dbReference type="PIRSF" id="PIRSF000103">
    <property type="entry name" value="HIBADH"/>
    <property type="match status" value="1"/>
</dbReference>
<dbReference type="GO" id="GO:0050661">
    <property type="term" value="F:NADP binding"/>
    <property type="evidence" value="ECO:0007669"/>
    <property type="project" value="InterPro"/>
</dbReference>
<dbReference type="PANTHER" id="PTHR43060">
    <property type="entry name" value="3-HYDROXYISOBUTYRATE DEHYDROGENASE-LIKE 1, MITOCHONDRIAL-RELATED"/>
    <property type="match status" value="1"/>
</dbReference>
<protein>
    <submittedName>
        <fullName evidence="7">3-hydroxyisobutyrate dehydrogenase</fullName>
        <ecNumber evidence="7">1.1.1.31</ecNumber>
    </submittedName>
</protein>
<dbReference type="InterPro" id="IPR013328">
    <property type="entry name" value="6PGD_dom2"/>
</dbReference>
<dbReference type="RefSeq" id="WP_013708297.1">
    <property type="nucleotide sequence ID" value="NC_015389.1"/>
</dbReference>
<dbReference type="OrthoDB" id="3185659at2"/>
<feature type="domain" description="6-phosphogluconate dehydrogenase NADP-binding" evidence="5">
    <location>
        <begin position="7"/>
        <end position="166"/>
    </location>
</feature>
<keyword evidence="2 7" id="KW-0560">Oxidoreductase</keyword>
<dbReference type="SUPFAM" id="SSF51735">
    <property type="entry name" value="NAD(P)-binding Rossmann-fold domains"/>
    <property type="match status" value="1"/>
</dbReference>
<gene>
    <name evidence="7" type="ordered locus">Corgl_0436</name>
</gene>
<reference evidence="8" key="1">
    <citation type="journal article" date="2013" name="Stand. Genomic Sci.">
        <title>Complete genome sequence of Coriobacterium glomerans type strain (PW2(T)) from the midgut of Pyrrhocoris apterus L. (red soldier bug).</title>
        <authorList>
            <person name="Stackebrandt E."/>
            <person name="Zeytun A."/>
            <person name="Lapidus A."/>
            <person name="Nolan M."/>
            <person name="Lucas S."/>
            <person name="Hammon N."/>
            <person name="Deshpande S."/>
            <person name="Cheng J.F."/>
            <person name="Tapia R."/>
            <person name="Goodwin L.A."/>
            <person name="Pitluck S."/>
            <person name="Liolios K."/>
            <person name="Pagani I."/>
            <person name="Ivanova N."/>
            <person name="Mavromatis K."/>
            <person name="Mikhailova N."/>
            <person name="Huntemann M."/>
            <person name="Pati A."/>
            <person name="Chen A."/>
            <person name="Palaniappan K."/>
            <person name="Chang Y.J."/>
            <person name="Land M."/>
            <person name="Hauser L."/>
            <person name="Rohde M."/>
            <person name="Pukall R."/>
            <person name="Goker M."/>
            <person name="Detter J.C."/>
            <person name="Woyke T."/>
            <person name="Bristow J."/>
            <person name="Eisen J.A."/>
            <person name="Markowitz V."/>
            <person name="Hugenholtz P."/>
            <person name="Kyrpides N.C."/>
            <person name="Klenk H.P."/>
        </authorList>
    </citation>
    <scope>NUCLEOTIDE SEQUENCE</scope>
    <source>
        <strain evidence="8">ATCC 49209 / DSM 20642 / JCM 10262 / PW2</strain>
    </source>
</reference>
<dbReference type="HOGENOM" id="CLU_035117_1_0_11"/>
<evidence type="ECO:0000313" key="7">
    <source>
        <dbReference type="EMBL" id="AEB06554.1"/>
    </source>
</evidence>
<evidence type="ECO:0000256" key="3">
    <source>
        <dbReference type="ARBA" id="ARBA00023027"/>
    </source>
</evidence>
<dbReference type="eggNOG" id="COG2084">
    <property type="taxonomic scope" value="Bacteria"/>
</dbReference>
<evidence type="ECO:0000313" key="8">
    <source>
        <dbReference type="Proteomes" id="UP000006851"/>
    </source>
</evidence>
<dbReference type="EMBL" id="CP002628">
    <property type="protein sequence ID" value="AEB06554.1"/>
    <property type="molecule type" value="Genomic_DNA"/>
</dbReference>
<dbReference type="Pfam" id="PF14833">
    <property type="entry name" value="NAD_binding_11"/>
    <property type="match status" value="1"/>
</dbReference>
<dbReference type="STRING" id="700015.Corgl_0436"/>
<evidence type="ECO:0000256" key="4">
    <source>
        <dbReference type="PIRSR" id="PIRSR000103-1"/>
    </source>
</evidence>
<dbReference type="Gene3D" id="3.40.50.720">
    <property type="entry name" value="NAD(P)-binding Rossmann-like Domain"/>
    <property type="match status" value="1"/>
</dbReference>
<dbReference type="GO" id="GO:0051287">
    <property type="term" value="F:NAD binding"/>
    <property type="evidence" value="ECO:0007669"/>
    <property type="project" value="InterPro"/>
</dbReference>
<organism evidence="7 8">
    <name type="scientific">Coriobacterium glomerans (strain ATCC 49209 / DSM 20642 / JCM 10262 / PW2)</name>
    <dbReference type="NCBI Taxonomy" id="700015"/>
    <lineage>
        <taxon>Bacteria</taxon>
        <taxon>Bacillati</taxon>
        <taxon>Actinomycetota</taxon>
        <taxon>Coriobacteriia</taxon>
        <taxon>Coriobacteriales</taxon>
        <taxon>Coriobacteriaceae</taxon>
        <taxon>Coriobacterium</taxon>
    </lineage>
</organism>
<dbReference type="InterPro" id="IPR008927">
    <property type="entry name" value="6-PGluconate_DH-like_C_sf"/>
</dbReference>
<dbReference type="InterPro" id="IPR029154">
    <property type="entry name" value="HIBADH-like_NADP-bd"/>
</dbReference>
<evidence type="ECO:0000256" key="2">
    <source>
        <dbReference type="ARBA" id="ARBA00023002"/>
    </source>
</evidence>
<proteinExistence type="inferred from homology"/>
<keyword evidence="3" id="KW-0520">NAD</keyword>
<dbReference type="Gene3D" id="1.10.1040.10">
    <property type="entry name" value="N-(1-d-carboxylethyl)-l-norvaline Dehydrogenase, domain 2"/>
    <property type="match status" value="1"/>
</dbReference>
<evidence type="ECO:0000259" key="6">
    <source>
        <dbReference type="Pfam" id="PF14833"/>
    </source>
</evidence>
<dbReference type="AlphaFoldDB" id="F2N779"/>
<dbReference type="GO" id="GO:0008442">
    <property type="term" value="F:3-hydroxyisobutyrate dehydrogenase activity"/>
    <property type="evidence" value="ECO:0007669"/>
    <property type="project" value="UniProtKB-EC"/>
</dbReference>
<evidence type="ECO:0000256" key="1">
    <source>
        <dbReference type="ARBA" id="ARBA00009080"/>
    </source>
</evidence>
<dbReference type="Pfam" id="PF03446">
    <property type="entry name" value="NAD_binding_2"/>
    <property type="match status" value="1"/>
</dbReference>
<accession>F2N779</accession>
<dbReference type="SUPFAM" id="SSF48179">
    <property type="entry name" value="6-phosphogluconate dehydrogenase C-terminal domain-like"/>
    <property type="match status" value="1"/>
</dbReference>
<comment type="similarity">
    <text evidence="1">Belongs to the HIBADH-related family.</text>
</comment>
<feature type="active site" evidence="4">
    <location>
        <position position="175"/>
    </location>
</feature>
<dbReference type="InterPro" id="IPR036291">
    <property type="entry name" value="NAD(P)-bd_dom_sf"/>
</dbReference>
<evidence type="ECO:0000259" key="5">
    <source>
        <dbReference type="Pfam" id="PF03446"/>
    </source>
</evidence>
<name>F2N779_CORGP</name>
<dbReference type="InterPro" id="IPR015815">
    <property type="entry name" value="HIBADH-related"/>
</dbReference>
<dbReference type="InterPro" id="IPR006115">
    <property type="entry name" value="6PGDH_NADP-bd"/>
</dbReference>
<dbReference type="KEGG" id="cgo:Corgl_0436"/>
<dbReference type="Proteomes" id="UP000006851">
    <property type="component" value="Chromosome"/>
</dbReference>
<dbReference type="EC" id="1.1.1.31" evidence="7"/>
<keyword evidence="8" id="KW-1185">Reference proteome</keyword>
<sequence>MTDSRPTVAFIGTGIMGAPIAGNLLDAGYPLTVHNHTRSKADGLVERGARWAASPSEAARDADFIFTMVGFPEQVEEIYLSGDGLLAVSKPGAVLIDLTTSSPSLARDIAAAAQVEEKLAFDCPVTGGDRGAIAGTLTAIVGATERDIRSVRPLLDAFTSKICCFGAPGAGQAAKLANQVSLASCMVGMADALAYAESCGLDLDQTRDMILGGTGSSGAMAQLAPLALAGDWEPGFMVKHFLKDLGLAIQDAEEHEVSLPGTETAFSLYDMLETIGGGQRGTQAISLLYQDEDAASDAGLDWSLYTANHEHDSCSCASADTSDHDGCACGCRAERADEQGSEL</sequence>
<dbReference type="PANTHER" id="PTHR43060:SF15">
    <property type="entry name" value="3-HYDROXYISOBUTYRATE DEHYDROGENASE-LIKE 1, MITOCHONDRIAL-RELATED"/>
    <property type="match status" value="1"/>
</dbReference>
<feature type="domain" description="3-hydroxyisobutyrate dehydrogenase-like NAD-binding" evidence="6">
    <location>
        <begin position="169"/>
        <end position="285"/>
    </location>
</feature>